<comment type="caution">
    <text evidence="8">The sequence shown here is derived from an EMBL/GenBank/DDBJ whole genome shotgun (WGS) entry which is preliminary data.</text>
</comment>
<feature type="transmembrane region" description="Helical" evidence="7">
    <location>
        <begin position="303"/>
        <end position="321"/>
    </location>
</feature>
<dbReference type="EMBL" id="CAOF01000176">
    <property type="protein sequence ID" value="CCO49234.1"/>
    <property type="molecule type" value="Genomic_DNA"/>
</dbReference>
<keyword evidence="4 7" id="KW-0812">Transmembrane</keyword>
<evidence type="ECO:0000256" key="6">
    <source>
        <dbReference type="ARBA" id="ARBA00023136"/>
    </source>
</evidence>
<dbReference type="CDD" id="cd06579">
    <property type="entry name" value="TM_PBP1_transp_AraH_like"/>
    <property type="match status" value="1"/>
</dbReference>
<evidence type="ECO:0000256" key="2">
    <source>
        <dbReference type="ARBA" id="ARBA00007942"/>
    </source>
</evidence>
<proteinExistence type="inferred from homology"/>
<evidence type="ECO:0000256" key="3">
    <source>
        <dbReference type="ARBA" id="ARBA00022475"/>
    </source>
</evidence>
<dbReference type="GO" id="GO:0005886">
    <property type="term" value="C:plasma membrane"/>
    <property type="evidence" value="ECO:0007669"/>
    <property type="project" value="UniProtKB-SubCell"/>
</dbReference>
<feature type="transmembrane region" description="Helical" evidence="7">
    <location>
        <begin position="52"/>
        <end position="70"/>
    </location>
</feature>
<feature type="transmembrane region" description="Helical" evidence="7">
    <location>
        <begin position="173"/>
        <end position="192"/>
    </location>
</feature>
<keyword evidence="5 7" id="KW-1133">Transmembrane helix</keyword>
<dbReference type="PANTHER" id="PTHR32196">
    <property type="entry name" value="ABC TRANSPORTER PERMEASE PROTEIN YPHD-RELATED-RELATED"/>
    <property type="match status" value="1"/>
</dbReference>
<comment type="subcellular location">
    <subcellularLocation>
        <location evidence="1">Cell inner membrane</location>
        <topology evidence="1">Multi-pass membrane protein</topology>
    </subcellularLocation>
</comment>
<evidence type="ECO:0000313" key="9">
    <source>
        <dbReference type="Proteomes" id="UP000018211"/>
    </source>
</evidence>
<feature type="transmembrane region" description="Helical" evidence="7">
    <location>
        <begin position="102"/>
        <end position="123"/>
    </location>
</feature>
<evidence type="ECO:0000256" key="5">
    <source>
        <dbReference type="ARBA" id="ARBA00022989"/>
    </source>
</evidence>
<evidence type="ECO:0000313" key="8">
    <source>
        <dbReference type="EMBL" id="CCO49234.1"/>
    </source>
</evidence>
<feature type="transmembrane region" description="Helical" evidence="7">
    <location>
        <begin position="221"/>
        <end position="241"/>
    </location>
</feature>
<accession>A0AAV2VX37</accession>
<evidence type="ECO:0000256" key="1">
    <source>
        <dbReference type="ARBA" id="ARBA00004429"/>
    </source>
</evidence>
<organism evidence="8 9">
    <name type="scientific">Vibrio nigripulchritudo SOn1</name>
    <dbReference type="NCBI Taxonomy" id="1238450"/>
    <lineage>
        <taxon>Bacteria</taxon>
        <taxon>Pseudomonadati</taxon>
        <taxon>Pseudomonadota</taxon>
        <taxon>Gammaproteobacteria</taxon>
        <taxon>Vibrionales</taxon>
        <taxon>Vibrionaceae</taxon>
        <taxon>Vibrio</taxon>
    </lineage>
</organism>
<gene>
    <name evidence="8" type="ORF">VIBNISOn1_800015</name>
</gene>
<comment type="similarity">
    <text evidence="2">Belongs to the binding-protein-dependent transport system permease family. AraH/RbsC subfamily.</text>
</comment>
<keyword evidence="3" id="KW-1003">Cell membrane</keyword>
<feature type="transmembrane region" description="Helical" evidence="7">
    <location>
        <begin position="21"/>
        <end position="40"/>
    </location>
</feature>
<name>A0AAV2VX37_9VIBR</name>
<dbReference type="InterPro" id="IPR001851">
    <property type="entry name" value="ABC_transp_permease"/>
</dbReference>
<evidence type="ECO:0000256" key="4">
    <source>
        <dbReference type="ARBA" id="ARBA00022692"/>
    </source>
</evidence>
<sequence>MQPSNSSNSSNSAWSWMIKHNEFALALSLLMIILVFSLLSEHFFSVRNLTNVFGQASIILTLSLGVSLVFISGEVDISVGSLVAAVAIPLIEVMNVTESMTLGIFGALACGLLIGVINGYLVVYLRINSLIVTLGTLFIIRGGVYLYTGKKAIADEVYLESFFQLGNGRFMDVLPYPALIAGTLVILLAFALRHTRFGRKVYAIGGDAKVARLAGYNVQKVKFTCFVLCALISTVGGILLASRLGSAVHLAGLGYEFQAVAAAVLGGISLAGGIGSLVGVLLGVLILAFVSNGLGMLGAPTEWQLVVTGIVIIIAVTLDSMKKQ</sequence>
<feature type="transmembrane region" description="Helical" evidence="7">
    <location>
        <begin position="130"/>
        <end position="148"/>
    </location>
</feature>
<dbReference type="Pfam" id="PF02653">
    <property type="entry name" value="BPD_transp_2"/>
    <property type="match status" value="1"/>
</dbReference>
<evidence type="ECO:0000256" key="7">
    <source>
        <dbReference type="SAM" id="Phobius"/>
    </source>
</evidence>
<dbReference type="AlphaFoldDB" id="A0AAV2VX37"/>
<dbReference type="GO" id="GO:0022857">
    <property type="term" value="F:transmembrane transporter activity"/>
    <property type="evidence" value="ECO:0007669"/>
    <property type="project" value="InterPro"/>
</dbReference>
<keyword evidence="6 7" id="KW-0472">Membrane</keyword>
<reference evidence="8 9" key="1">
    <citation type="journal article" date="2013" name="ISME J.">
        <title>Comparative genomics of pathogenic lineages of Vibrio nigripulchritudo identifies virulence-associated traits.</title>
        <authorList>
            <person name="Goudenege D."/>
            <person name="Labreuche Y."/>
            <person name="Krin E."/>
            <person name="Ansquer D."/>
            <person name="Mangenot S."/>
            <person name="Calteau A."/>
            <person name="Medigue C."/>
            <person name="Mazel D."/>
            <person name="Polz M.F."/>
            <person name="Le Roux F."/>
        </authorList>
    </citation>
    <scope>NUCLEOTIDE SEQUENCE [LARGE SCALE GENOMIC DNA]</scope>
    <source>
        <strain evidence="8 9">SOn1</strain>
    </source>
</reference>
<dbReference type="Proteomes" id="UP000018211">
    <property type="component" value="Unassembled WGS sequence"/>
</dbReference>
<protein>
    <submittedName>
        <fullName evidence="8">ABC-type branched-chain amino acid transport system, permease component</fullName>
    </submittedName>
</protein>